<dbReference type="AlphaFoldDB" id="A0AAV4TNF0"/>
<protein>
    <submittedName>
        <fullName evidence="1">Transposase, type 1 family-containing protein</fullName>
    </submittedName>
</protein>
<gene>
    <name evidence="1" type="primary">SRAE_X000162200</name>
    <name evidence="1" type="ORF">CDAR_71871</name>
</gene>
<dbReference type="Proteomes" id="UP001054837">
    <property type="component" value="Unassembled WGS sequence"/>
</dbReference>
<reference evidence="1 2" key="1">
    <citation type="submission" date="2021-06" db="EMBL/GenBank/DDBJ databases">
        <title>Caerostris darwini draft genome.</title>
        <authorList>
            <person name="Kono N."/>
            <person name="Arakawa K."/>
        </authorList>
    </citation>
    <scope>NUCLEOTIDE SEQUENCE [LARGE SCALE GENOMIC DNA]</scope>
</reference>
<comment type="caution">
    <text evidence="1">The sequence shown here is derived from an EMBL/GenBank/DDBJ whole genome shotgun (WGS) entry which is preliminary data.</text>
</comment>
<sequence>MGPPLQTRNNTAVQVVGGSRWFSAKEREVDRICRKGILLIDYLAKGKTITGEYYSNLLDQLDAKICEKRPGLKKKKSHLSPGQRTCAQGCVGNGSGLRDLGYDLLGHPPYSPDLTPSDFHLFSNLKKFVSRNTDFSILSMDFHSKYDILRIHNNLQIKNI</sequence>
<dbReference type="GO" id="GO:0003676">
    <property type="term" value="F:nucleic acid binding"/>
    <property type="evidence" value="ECO:0007669"/>
    <property type="project" value="InterPro"/>
</dbReference>
<evidence type="ECO:0000313" key="2">
    <source>
        <dbReference type="Proteomes" id="UP001054837"/>
    </source>
</evidence>
<organism evidence="1 2">
    <name type="scientific">Caerostris darwini</name>
    <dbReference type="NCBI Taxonomy" id="1538125"/>
    <lineage>
        <taxon>Eukaryota</taxon>
        <taxon>Metazoa</taxon>
        <taxon>Ecdysozoa</taxon>
        <taxon>Arthropoda</taxon>
        <taxon>Chelicerata</taxon>
        <taxon>Arachnida</taxon>
        <taxon>Araneae</taxon>
        <taxon>Araneomorphae</taxon>
        <taxon>Entelegynae</taxon>
        <taxon>Araneoidea</taxon>
        <taxon>Araneidae</taxon>
        <taxon>Caerostris</taxon>
    </lineage>
</organism>
<accession>A0AAV4TNF0</accession>
<keyword evidence="2" id="KW-1185">Reference proteome</keyword>
<dbReference type="EMBL" id="BPLQ01009629">
    <property type="protein sequence ID" value="GIY45468.1"/>
    <property type="molecule type" value="Genomic_DNA"/>
</dbReference>
<dbReference type="InterPro" id="IPR052709">
    <property type="entry name" value="Transposase-MT_Hybrid"/>
</dbReference>
<dbReference type="InterPro" id="IPR036397">
    <property type="entry name" value="RNaseH_sf"/>
</dbReference>
<dbReference type="InterPro" id="IPR001888">
    <property type="entry name" value="Transposase_1"/>
</dbReference>
<proteinExistence type="predicted"/>
<dbReference type="PANTHER" id="PTHR46060">
    <property type="entry name" value="MARINER MOS1 TRANSPOSASE-LIKE PROTEIN"/>
    <property type="match status" value="1"/>
</dbReference>
<dbReference type="Pfam" id="PF01359">
    <property type="entry name" value="Transposase_1"/>
    <property type="match status" value="1"/>
</dbReference>
<dbReference type="Gene3D" id="3.30.420.10">
    <property type="entry name" value="Ribonuclease H-like superfamily/Ribonuclease H"/>
    <property type="match status" value="1"/>
</dbReference>
<name>A0AAV4TNF0_9ARAC</name>
<dbReference type="PANTHER" id="PTHR46060:SF1">
    <property type="entry name" value="MARINER MOS1 TRANSPOSASE-LIKE PROTEIN"/>
    <property type="match status" value="1"/>
</dbReference>
<evidence type="ECO:0000313" key="1">
    <source>
        <dbReference type="EMBL" id="GIY45468.1"/>
    </source>
</evidence>